<proteinExistence type="predicted"/>
<sequence length="118" mass="13826">MKTPKVLWVDPDHLWAWIITINLLRERYGFKITTLDIFLRKVIIHNCKDKDVVIIHSGTLTPHPQLKSILEEIKQVYPSIKVGLETNSVIGSVQHLIDFYIHKLIPVREIAELIKYYI</sequence>
<reference evidence="1 2" key="1">
    <citation type="journal article" date="2015" name="Nature">
        <title>rRNA introns, odd ribosomes, and small enigmatic genomes across a large radiation of phyla.</title>
        <authorList>
            <person name="Brown C.T."/>
            <person name="Hug L.A."/>
            <person name="Thomas B.C."/>
            <person name="Sharon I."/>
            <person name="Castelle C.J."/>
            <person name="Singh A."/>
            <person name="Wilkins M.J."/>
            <person name="Williams K.H."/>
            <person name="Banfield J.F."/>
        </authorList>
    </citation>
    <scope>NUCLEOTIDE SEQUENCE [LARGE SCALE GENOMIC DNA]</scope>
</reference>
<comment type="caution">
    <text evidence="1">The sequence shown here is derived from an EMBL/GenBank/DDBJ whole genome shotgun (WGS) entry which is preliminary data.</text>
</comment>
<evidence type="ECO:0008006" key="3">
    <source>
        <dbReference type="Google" id="ProtNLM"/>
    </source>
</evidence>
<protein>
    <recommendedName>
        <fullName evidence="3">Radical SAM protein</fullName>
    </recommendedName>
</protein>
<dbReference type="EMBL" id="LCBS01000009">
    <property type="protein sequence ID" value="KKS16965.1"/>
    <property type="molecule type" value="Genomic_DNA"/>
</dbReference>
<dbReference type="AlphaFoldDB" id="A0A0G0WW46"/>
<name>A0A0G0WW46_UNCKA</name>
<evidence type="ECO:0000313" key="2">
    <source>
        <dbReference type="Proteomes" id="UP000034163"/>
    </source>
</evidence>
<gene>
    <name evidence="1" type="ORF">UU72_C0009G0007</name>
</gene>
<evidence type="ECO:0000313" key="1">
    <source>
        <dbReference type="EMBL" id="KKS16965.1"/>
    </source>
</evidence>
<dbReference type="Proteomes" id="UP000034163">
    <property type="component" value="Unassembled WGS sequence"/>
</dbReference>
<accession>A0A0G0WW46</accession>
<organism evidence="1 2">
    <name type="scientific">candidate division WWE3 bacterium GW2011_GWB1_41_6</name>
    <dbReference type="NCBI Taxonomy" id="1619112"/>
    <lineage>
        <taxon>Bacteria</taxon>
        <taxon>Katanobacteria</taxon>
    </lineage>
</organism>